<gene>
    <name evidence="6" type="ORF">IFM89_022727</name>
</gene>
<feature type="compositionally biased region" description="Pro residues" evidence="5">
    <location>
        <begin position="231"/>
        <end position="241"/>
    </location>
</feature>
<comment type="caution">
    <text evidence="3">Lacks conserved residue(s) required for the propagation of feature annotation.</text>
</comment>
<comment type="similarity">
    <text evidence="3">Belongs to the GRAS family.</text>
</comment>
<evidence type="ECO:0000313" key="6">
    <source>
        <dbReference type="EMBL" id="KAF9615311.1"/>
    </source>
</evidence>
<feature type="compositionally biased region" description="Low complexity" evidence="5">
    <location>
        <begin position="242"/>
        <end position="259"/>
    </location>
</feature>
<dbReference type="Gene3D" id="3.60.10.10">
    <property type="entry name" value="Endonuclease/exonuclease/phosphatase"/>
    <property type="match status" value="1"/>
</dbReference>
<dbReference type="AlphaFoldDB" id="A0A835M975"/>
<feature type="region of interest" description="SAW" evidence="3">
    <location>
        <begin position="556"/>
        <end position="633"/>
    </location>
</feature>
<dbReference type="OrthoDB" id="677896at2759"/>
<reference evidence="6 7" key="1">
    <citation type="submission" date="2020-10" db="EMBL/GenBank/DDBJ databases">
        <title>The Coptis chinensis genome and diversification of protoberbering-type alkaloids.</title>
        <authorList>
            <person name="Wang B."/>
            <person name="Shu S."/>
            <person name="Song C."/>
            <person name="Liu Y."/>
        </authorList>
    </citation>
    <scope>NUCLEOTIDE SEQUENCE [LARGE SCALE GENOMIC DNA]</scope>
    <source>
        <strain evidence="6">HL-2020</strain>
        <tissue evidence="6">Leaf</tissue>
    </source>
</reference>
<feature type="region of interest" description="Disordered" evidence="5">
    <location>
        <begin position="217"/>
        <end position="259"/>
    </location>
</feature>
<keyword evidence="1" id="KW-0805">Transcription regulation</keyword>
<keyword evidence="7" id="KW-1185">Reference proteome</keyword>
<sequence>MSSSGFSSSGGNGGGGVNNNGFFLNNTAGFNTGSPMINNVQLQYRQQLQDQMSSVPLPRRPTPTTSFAAKRPFSEQQQGVLFRSVKQRNQYNQTSPISPLTPFDFSSSLTGQTSISNNSNHPHLQNFRSLSTNNNFYTSNNGYNNHHHPSYLNSSLSQVYSSNRTMGLENSSKEIETEKKMRNKLQELEKQLLDDDEEDDDVVVTGDFNSSSSIVTTSEWSETMQSLITPTPAPTPKPFSPTPSCCSSSSSSSPPPLISSSSKQSFIDIANAISEGNTDVAVLKLETLKQVCNLRGDSEQRFIPYMVSALRSKINPTENPPPIQQLFSNDHVIATQMLFEASPCFKYGFMASNLAIVEATTTSNVIHVLDFDIGQGSQYITLIHAIAEKHQSRGIPIFIKITSVVLNQDYSVKQEDQRMVGDRLKKLADRVGLGFRFNIVEKPIFKLSQETLGIESDEALVVNFAFRLFKLSDESVSTENQRDELLRLVKSFSPRVVTLLEQEMSSNTASFVARVGEVSSYYLALFNSLDSTINRDGPERVKIEECLGRKAANSVACEGKERVERCEVFGKWRARMKMAGFVTRPLGQHVAESMKSRLNTKYKNNSGFTVKEESDGICFGWLDRVLTVASAWC</sequence>
<evidence type="ECO:0000256" key="2">
    <source>
        <dbReference type="ARBA" id="ARBA00023163"/>
    </source>
</evidence>
<keyword evidence="4" id="KW-0175">Coiled coil</keyword>
<feature type="short sequence motif" description="VHIID" evidence="3">
    <location>
        <begin position="366"/>
        <end position="370"/>
    </location>
</feature>
<evidence type="ECO:0000256" key="4">
    <source>
        <dbReference type="SAM" id="Coils"/>
    </source>
</evidence>
<accession>A0A835M975</accession>
<dbReference type="EMBL" id="JADFTS010000003">
    <property type="protein sequence ID" value="KAF9615311.1"/>
    <property type="molecule type" value="Genomic_DNA"/>
</dbReference>
<dbReference type="Proteomes" id="UP000631114">
    <property type="component" value="Unassembled WGS sequence"/>
</dbReference>
<evidence type="ECO:0008006" key="8">
    <source>
        <dbReference type="Google" id="ProtNLM"/>
    </source>
</evidence>
<comment type="caution">
    <text evidence="6">The sequence shown here is derived from an EMBL/GenBank/DDBJ whole genome shotgun (WGS) entry which is preliminary data.</text>
</comment>
<feature type="coiled-coil region" evidence="4">
    <location>
        <begin position="168"/>
        <end position="198"/>
    </location>
</feature>
<evidence type="ECO:0000256" key="5">
    <source>
        <dbReference type="SAM" id="MobiDB-lite"/>
    </source>
</evidence>
<name>A0A835M975_9MAGN</name>
<protein>
    <recommendedName>
        <fullName evidence="8">Scarecrow-like protein 8</fullName>
    </recommendedName>
</protein>
<keyword evidence="2" id="KW-0804">Transcription</keyword>
<evidence type="ECO:0000313" key="7">
    <source>
        <dbReference type="Proteomes" id="UP000631114"/>
    </source>
</evidence>
<feature type="region of interest" description="Leucine repeat II (LRII)" evidence="3">
    <location>
        <begin position="419"/>
        <end position="451"/>
    </location>
</feature>
<dbReference type="Pfam" id="PF03514">
    <property type="entry name" value="GRAS"/>
    <property type="match status" value="1"/>
</dbReference>
<dbReference type="PANTHER" id="PTHR31636">
    <property type="entry name" value="OSJNBA0084A10.13 PROTEIN-RELATED"/>
    <property type="match status" value="1"/>
</dbReference>
<dbReference type="PROSITE" id="PS50985">
    <property type="entry name" value="GRAS"/>
    <property type="match status" value="1"/>
</dbReference>
<dbReference type="InterPro" id="IPR036691">
    <property type="entry name" value="Endo/exonu/phosph_ase_sf"/>
</dbReference>
<dbReference type="InterPro" id="IPR005202">
    <property type="entry name" value="TF_GRAS"/>
</dbReference>
<proteinExistence type="inferred from homology"/>
<organism evidence="6 7">
    <name type="scientific">Coptis chinensis</name>
    <dbReference type="NCBI Taxonomy" id="261450"/>
    <lineage>
        <taxon>Eukaryota</taxon>
        <taxon>Viridiplantae</taxon>
        <taxon>Streptophyta</taxon>
        <taxon>Embryophyta</taxon>
        <taxon>Tracheophyta</taxon>
        <taxon>Spermatophyta</taxon>
        <taxon>Magnoliopsida</taxon>
        <taxon>Ranunculales</taxon>
        <taxon>Ranunculaceae</taxon>
        <taxon>Coptidoideae</taxon>
        <taxon>Coptis</taxon>
    </lineage>
</organism>
<evidence type="ECO:0000256" key="1">
    <source>
        <dbReference type="ARBA" id="ARBA00023015"/>
    </source>
</evidence>
<evidence type="ECO:0000256" key="3">
    <source>
        <dbReference type="PROSITE-ProRule" id="PRU01191"/>
    </source>
</evidence>